<evidence type="ECO:0000256" key="1">
    <source>
        <dbReference type="SAM" id="MobiDB-lite"/>
    </source>
</evidence>
<dbReference type="Proteomes" id="UP000622860">
    <property type="component" value="Unassembled WGS sequence"/>
</dbReference>
<accession>A0A917HGF2</accession>
<reference evidence="3" key="1">
    <citation type="journal article" date="2014" name="Int. J. Syst. Evol. Microbiol.">
        <title>Complete genome sequence of Corynebacterium casei LMG S-19264T (=DSM 44701T), isolated from a smear-ripened cheese.</title>
        <authorList>
            <consortium name="US DOE Joint Genome Institute (JGI-PGF)"/>
            <person name="Walter F."/>
            <person name="Albersmeier A."/>
            <person name="Kalinowski J."/>
            <person name="Ruckert C."/>
        </authorList>
    </citation>
    <scope>NUCLEOTIDE SEQUENCE</scope>
    <source>
        <strain evidence="3">CGMCC 1.12754</strain>
    </source>
</reference>
<name>A0A917HGF2_9BACI</name>
<evidence type="ECO:0008006" key="5">
    <source>
        <dbReference type="Google" id="ProtNLM"/>
    </source>
</evidence>
<proteinExistence type="predicted"/>
<evidence type="ECO:0000313" key="4">
    <source>
        <dbReference type="Proteomes" id="UP000622860"/>
    </source>
</evidence>
<evidence type="ECO:0000256" key="2">
    <source>
        <dbReference type="SAM" id="SignalP"/>
    </source>
</evidence>
<dbReference type="AlphaFoldDB" id="A0A917HGF2"/>
<organism evidence="3 4">
    <name type="scientific">Virgibacillus oceani</name>
    <dbReference type="NCBI Taxonomy" id="1479511"/>
    <lineage>
        <taxon>Bacteria</taxon>
        <taxon>Bacillati</taxon>
        <taxon>Bacillota</taxon>
        <taxon>Bacilli</taxon>
        <taxon>Bacillales</taxon>
        <taxon>Bacillaceae</taxon>
        <taxon>Virgibacillus</taxon>
    </lineage>
</organism>
<feature type="region of interest" description="Disordered" evidence="1">
    <location>
        <begin position="31"/>
        <end position="50"/>
    </location>
</feature>
<comment type="caution">
    <text evidence="3">The sequence shown here is derived from an EMBL/GenBank/DDBJ whole genome shotgun (WGS) entry which is preliminary data.</text>
</comment>
<dbReference type="EMBL" id="BMFR01000010">
    <property type="protein sequence ID" value="GGG78860.1"/>
    <property type="molecule type" value="Genomic_DNA"/>
</dbReference>
<gene>
    <name evidence="3" type="ORF">GCM10011398_25220</name>
</gene>
<feature type="compositionally biased region" description="Polar residues" evidence="1">
    <location>
        <begin position="31"/>
        <end position="41"/>
    </location>
</feature>
<sequence length="198" mass="22816">MKNARISIVVFLLVAFSVGMSACEDSTSDSAVLNDQSQKAQTSEDKDESERAFENSAIELGEEFIKTLYNVDDPSFDVKKLSIKKLIDYQNNFSFYFTKKEFEDLRNNRFFTIPQEAANKLNNKISVQNIKFEKYEQDQSESNSLDFNHSFNLIFTDLEGKQVDKVKINGQMTIVNTGNGLKIDRYYDGKTLMNILYR</sequence>
<protein>
    <recommendedName>
        <fullName evidence="5">NDxxF motif lipoprotein</fullName>
    </recommendedName>
</protein>
<keyword evidence="4" id="KW-1185">Reference proteome</keyword>
<keyword evidence="2" id="KW-0732">Signal</keyword>
<evidence type="ECO:0000313" key="3">
    <source>
        <dbReference type="EMBL" id="GGG78860.1"/>
    </source>
</evidence>
<dbReference type="RefSeq" id="WP_188455732.1">
    <property type="nucleotide sequence ID" value="NZ_BMFR01000010.1"/>
</dbReference>
<feature type="signal peptide" evidence="2">
    <location>
        <begin position="1"/>
        <end position="22"/>
    </location>
</feature>
<reference evidence="3" key="2">
    <citation type="submission" date="2020-09" db="EMBL/GenBank/DDBJ databases">
        <authorList>
            <person name="Sun Q."/>
            <person name="Zhou Y."/>
        </authorList>
    </citation>
    <scope>NUCLEOTIDE SEQUENCE</scope>
    <source>
        <strain evidence="3">CGMCC 1.12754</strain>
    </source>
</reference>
<feature type="chain" id="PRO_5037815442" description="NDxxF motif lipoprotein" evidence="2">
    <location>
        <begin position="23"/>
        <end position="198"/>
    </location>
</feature>
<dbReference type="PROSITE" id="PS51257">
    <property type="entry name" value="PROKAR_LIPOPROTEIN"/>
    <property type="match status" value="1"/>
</dbReference>